<dbReference type="Pfam" id="PF01804">
    <property type="entry name" value="Penicil_amidase"/>
    <property type="match status" value="1"/>
</dbReference>
<keyword evidence="5" id="KW-1185">Reference proteome</keyword>
<dbReference type="PANTHER" id="PTHR34218">
    <property type="entry name" value="PEPTIDASE S45 PENICILLIN AMIDASE"/>
    <property type="match status" value="1"/>
</dbReference>
<dbReference type="InterPro" id="IPR043146">
    <property type="entry name" value="Penicillin_amidase_N_B-knob"/>
</dbReference>
<keyword evidence="2" id="KW-0378">Hydrolase</keyword>
<comment type="similarity">
    <text evidence="1">Belongs to the peptidase S45 family.</text>
</comment>
<dbReference type="SUPFAM" id="SSF56235">
    <property type="entry name" value="N-terminal nucleophile aminohydrolases (Ntn hydrolases)"/>
    <property type="match status" value="1"/>
</dbReference>
<dbReference type="Gene3D" id="2.30.120.10">
    <property type="match status" value="1"/>
</dbReference>
<evidence type="ECO:0000256" key="3">
    <source>
        <dbReference type="ARBA" id="ARBA00023145"/>
    </source>
</evidence>
<dbReference type="RefSeq" id="WP_252592035.1">
    <property type="nucleotide sequence ID" value="NZ_CP099489.1"/>
</dbReference>
<evidence type="ECO:0000256" key="1">
    <source>
        <dbReference type="ARBA" id="ARBA00006586"/>
    </source>
</evidence>
<dbReference type="EMBL" id="CP099489">
    <property type="protein sequence ID" value="USQ79120.1"/>
    <property type="molecule type" value="Genomic_DNA"/>
</dbReference>
<evidence type="ECO:0000256" key="2">
    <source>
        <dbReference type="ARBA" id="ARBA00022801"/>
    </source>
</evidence>
<dbReference type="Gene3D" id="1.10.1400.10">
    <property type="match status" value="1"/>
</dbReference>
<dbReference type="InterPro" id="IPR029055">
    <property type="entry name" value="Ntn_hydrolases_N"/>
</dbReference>
<keyword evidence="3" id="KW-0865">Zymogen</keyword>
<evidence type="ECO:0000313" key="5">
    <source>
        <dbReference type="Proteomes" id="UP001056455"/>
    </source>
</evidence>
<dbReference type="PANTHER" id="PTHR34218:SF4">
    <property type="entry name" value="ACYL-HOMOSERINE LACTONE ACYLASE QUIP"/>
    <property type="match status" value="1"/>
</dbReference>
<dbReference type="Gene3D" id="1.10.439.10">
    <property type="entry name" value="Penicillin Amidohydrolase, domain 1"/>
    <property type="match status" value="1"/>
</dbReference>
<dbReference type="InterPro" id="IPR014395">
    <property type="entry name" value="Pen/GL7ACA/AHL_acylase"/>
</dbReference>
<protein>
    <submittedName>
        <fullName evidence="4">Penicillin acylase family protein</fullName>
    </submittedName>
</protein>
<dbReference type="PIRSF" id="PIRSF001227">
    <property type="entry name" value="Pen_acylase"/>
    <property type="match status" value="1"/>
</dbReference>
<dbReference type="InterPro" id="IPR043147">
    <property type="entry name" value="Penicillin_amidase_A-knob"/>
</dbReference>
<organism evidence="4 5">
    <name type="scientific">Ornithinimicrobium faecis</name>
    <dbReference type="NCBI Taxonomy" id="2934158"/>
    <lineage>
        <taxon>Bacteria</taxon>
        <taxon>Bacillati</taxon>
        <taxon>Actinomycetota</taxon>
        <taxon>Actinomycetes</taxon>
        <taxon>Micrococcales</taxon>
        <taxon>Ornithinimicrobiaceae</taxon>
        <taxon>Ornithinimicrobium</taxon>
    </lineage>
</organism>
<sequence length="789" mass="87345">MEPSNQSTHHPSAAEDIFPIAGLTQPVEILVDRWGVPHIYAQSTYDAFRAQGFNAARDRLWQIDFWRRRGLGQLSEVFGPEHVERDRAARLFLFRGDMHAEWLAYGSDTKRAATAFVEGINSFVELTRSDPSLLPVEFHELGYEPALWDPEDVARIRSHGLFYNLREEVARALTIRDFGPEVEELRRTREPARPLQVPDGLDLSVIPDDVLAVYDLATTPPAFGPVDPTAAQGKVLPEGSNNWVLAGQRTASGRPLLANDPHRAAAALPGLRYLSHLSAPGFDVIGGGEPGLPGISIGHNGQIAFGLTIFAIDQEDLYVYELNPDNPLEYRYQDRWEPMTVVGDSVEVGGGDSESIELLFTRHGPVIYRDQEAGTAFAVRAAWLQPGMAPYLGSMDYMRARDWDEFLAAMNRWGAPPENQVYADTQGNIGWKTGGLTPIRPNWDGTLPVPGDGRYEWDGFYDMDQLPGVANPEGGWVATANEMNLPEDFPEDRHITYDWYAPYRRHRLDNVLSQTTDATPERMSLLQNDFVSIPAQRILAAVRDLPIENAGAVDGLAALLAWDGDLRAESWPGLLFEVWFRRHLRPAVLARAVAQVTDGDPQHVLARIANKEDLLADARVELRLIETPGKELGPDPEQFLAEAVVQTIPAAVADIEQLLGSDRDSWTWGALHVSKAAHPLKARLTGVEDRLLEVGPLPRGGSGDTAGNTAYGPNFVQSAGSTFRLVVDVGEWDSSLAMNAPGQSGNLRDSHYTDLFEPWAAGEAFPLLYSRDKVEEATERRIRLTPRTD</sequence>
<dbReference type="InterPro" id="IPR002692">
    <property type="entry name" value="S45"/>
</dbReference>
<dbReference type="CDD" id="cd03747">
    <property type="entry name" value="Ntn_PGA_like"/>
    <property type="match status" value="1"/>
</dbReference>
<reference evidence="4" key="1">
    <citation type="submission" date="2022-06" db="EMBL/GenBank/DDBJ databases">
        <title>Ornithinimicrobium HY1793.</title>
        <authorList>
            <person name="Huang Y."/>
        </authorList>
    </citation>
    <scope>NUCLEOTIDE SEQUENCE</scope>
    <source>
        <strain evidence="4">HY1793</strain>
    </source>
</reference>
<name>A0ABY4YQS3_9MICO</name>
<gene>
    <name evidence="4" type="ORF">NF556_16080</name>
</gene>
<proteinExistence type="inferred from homology"/>
<dbReference type="Gene3D" id="3.60.20.10">
    <property type="entry name" value="Glutamine Phosphoribosylpyrophosphate, subunit 1, domain 1"/>
    <property type="match status" value="1"/>
</dbReference>
<evidence type="ECO:0000313" key="4">
    <source>
        <dbReference type="EMBL" id="USQ79120.1"/>
    </source>
</evidence>
<dbReference type="InterPro" id="IPR023343">
    <property type="entry name" value="Penicillin_amidase_dom1"/>
</dbReference>
<dbReference type="Proteomes" id="UP001056455">
    <property type="component" value="Chromosome"/>
</dbReference>
<accession>A0ABY4YQS3</accession>